<accession>A0A8J5KBS0</accession>
<dbReference type="InterPro" id="IPR019533">
    <property type="entry name" value="Peptidase_S26"/>
</dbReference>
<comment type="catalytic activity">
    <reaction evidence="1">
        <text>Cleavage of hydrophobic, N-terminal signal or leader sequences from secreted and periplasmic proteins.</text>
        <dbReference type="EC" id="3.4.21.89"/>
    </reaction>
</comment>
<dbReference type="GO" id="GO:0010027">
    <property type="term" value="P:thylakoid membrane organization"/>
    <property type="evidence" value="ECO:0007669"/>
    <property type="project" value="TreeGrafter"/>
</dbReference>
<reference evidence="16 17" key="1">
    <citation type="submission" date="2020-08" db="EMBL/GenBank/DDBJ databases">
        <title>Plant Genome Project.</title>
        <authorList>
            <person name="Zhang R.-G."/>
        </authorList>
    </citation>
    <scope>NUCLEOTIDE SEQUENCE [LARGE SCALE GENOMIC DNA]</scope>
    <source>
        <tissue evidence="16">Rhizome</tissue>
    </source>
</reference>
<dbReference type="GO" id="GO:0009535">
    <property type="term" value="C:chloroplast thylakoid membrane"/>
    <property type="evidence" value="ECO:0007669"/>
    <property type="project" value="TreeGrafter"/>
</dbReference>
<feature type="compositionally biased region" description="Basic and acidic residues" evidence="13">
    <location>
        <begin position="143"/>
        <end position="162"/>
    </location>
</feature>
<feature type="signal peptide" evidence="14">
    <location>
        <begin position="1"/>
        <end position="22"/>
    </location>
</feature>
<dbReference type="EC" id="3.4.21.89" evidence="5"/>
<evidence type="ECO:0000256" key="6">
    <source>
        <dbReference type="ARBA" id="ARBA00022528"/>
    </source>
</evidence>
<evidence type="ECO:0000256" key="10">
    <source>
        <dbReference type="ARBA" id="ARBA00022946"/>
    </source>
</evidence>
<evidence type="ECO:0000256" key="5">
    <source>
        <dbReference type="ARBA" id="ARBA00013208"/>
    </source>
</evidence>
<proteinExistence type="inferred from homology"/>
<keyword evidence="7" id="KW-0934">Plastid</keyword>
<evidence type="ECO:0000256" key="9">
    <source>
        <dbReference type="ARBA" id="ARBA00022801"/>
    </source>
</evidence>
<feature type="chain" id="PRO_5035177370" description="signal peptidase I" evidence="14">
    <location>
        <begin position="23"/>
        <end position="399"/>
    </location>
</feature>
<dbReference type="Pfam" id="PF10502">
    <property type="entry name" value="Peptidase_S26"/>
    <property type="match status" value="1"/>
</dbReference>
<evidence type="ECO:0000259" key="15">
    <source>
        <dbReference type="Pfam" id="PF10502"/>
    </source>
</evidence>
<evidence type="ECO:0000256" key="14">
    <source>
        <dbReference type="SAM" id="SignalP"/>
    </source>
</evidence>
<evidence type="ECO:0000256" key="8">
    <source>
        <dbReference type="ARBA" id="ARBA00022670"/>
    </source>
</evidence>
<keyword evidence="9" id="KW-0378">Hydrolase</keyword>
<dbReference type="SUPFAM" id="SSF51306">
    <property type="entry name" value="LexA/Signal peptidase"/>
    <property type="match status" value="1"/>
</dbReference>
<feature type="region of interest" description="Disordered" evidence="13">
    <location>
        <begin position="143"/>
        <end position="176"/>
    </location>
</feature>
<dbReference type="FunFam" id="2.10.109.10:FF:000012">
    <property type="entry name" value="Peptidase/ serine-type peptidase"/>
    <property type="match status" value="1"/>
</dbReference>
<dbReference type="NCBIfam" id="TIGR02227">
    <property type="entry name" value="sigpep_I_bact"/>
    <property type="match status" value="1"/>
</dbReference>
<evidence type="ECO:0000256" key="7">
    <source>
        <dbReference type="ARBA" id="ARBA00022640"/>
    </source>
</evidence>
<dbReference type="PROSITE" id="PS00501">
    <property type="entry name" value="SPASE_I_1"/>
    <property type="match status" value="1"/>
</dbReference>
<dbReference type="InterPro" id="IPR019756">
    <property type="entry name" value="Pept_S26A_signal_pept_1_Ser-AS"/>
</dbReference>
<dbReference type="PANTHER" id="PTHR43390">
    <property type="entry name" value="SIGNAL PEPTIDASE I"/>
    <property type="match status" value="1"/>
</dbReference>
<comment type="caution">
    <text evidence="16">The sequence shown here is derived from an EMBL/GenBank/DDBJ whole genome shotgun (WGS) entry which is preliminary data.</text>
</comment>
<evidence type="ECO:0000256" key="13">
    <source>
        <dbReference type="SAM" id="MobiDB-lite"/>
    </source>
</evidence>
<evidence type="ECO:0000256" key="11">
    <source>
        <dbReference type="ARBA" id="ARBA00023136"/>
    </source>
</evidence>
<evidence type="ECO:0000313" key="16">
    <source>
        <dbReference type="EMBL" id="KAG6483285.1"/>
    </source>
</evidence>
<comment type="subcellular location">
    <subcellularLocation>
        <location evidence="3">Membrane</location>
    </subcellularLocation>
    <subcellularLocation>
        <location evidence="2">Plastid</location>
        <location evidence="2">Chloroplast</location>
    </subcellularLocation>
</comment>
<keyword evidence="6" id="KW-0150">Chloroplast</keyword>
<dbReference type="Gene3D" id="2.10.109.10">
    <property type="entry name" value="Umud Fragment, subunit A"/>
    <property type="match status" value="1"/>
</dbReference>
<feature type="active site" evidence="12">
    <location>
        <position position="241"/>
    </location>
</feature>
<evidence type="ECO:0000256" key="1">
    <source>
        <dbReference type="ARBA" id="ARBA00000677"/>
    </source>
</evidence>
<organism evidence="16 17">
    <name type="scientific">Zingiber officinale</name>
    <name type="common">Ginger</name>
    <name type="synonym">Amomum zingiber</name>
    <dbReference type="NCBI Taxonomy" id="94328"/>
    <lineage>
        <taxon>Eukaryota</taxon>
        <taxon>Viridiplantae</taxon>
        <taxon>Streptophyta</taxon>
        <taxon>Embryophyta</taxon>
        <taxon>Tracheophyta</taxon>
        <taxon>Spermatophyta</taxon>
        <taxon>Magnoliopsida</taxon>
        <taxon>Liliopsida</taxon>
        <taxon>Zingiberales</taxon>
        <taxon>Zingiberaceae</taxon>
        <taxon>Zingiber</taxon>
    </lineage>
</organism>
<evidence type="ECO:0000256" key="3">
    <source>
        <dbReference type="ARBA" id="ARBA00004370"/>
    </source>
</evidence>
<dbReference type="InterPro" id="IPR019758">
    <property type="entry name" value="Pept_S26A_signal_pept_1_CS"/>
</dbReference>
<dbReference type="InterPro" id="IPR000223">
    <property type="entry name" value="Pept_S26A_signal_pept_1"/>
</dbReference>
<dbReference type="PRINTS" id="PR00727">
    <property type="entry name" value="LEADERPTASE"/>
</dbReference>
<feature type="domain" description="Peptidase S26" evidence="15">
    <location>
        <begin position="215"/>
        <end position="354"/>
    </location>
</feature>
<dbReference type="PROSITE" id="PS00761">
    <property type="entry name" value="SPASE_I_3"/>
    <property type="match status" value="1"/>
</dbReference>
<name>A0A8J5KBS0_ZINOF</name>
<comment type="similarity">
    <text evidence="4">Belongs to the peptidase S26 family.</text>
</comment>
<dbReference type="CDD" id="cd06530">
    <property type="entry name" value="S26_SPase_I"/>
    <property type="match status" value="1"/>
</dbReference>
<evidence type="ECO:0000313" key="17">
    <source>
        <dbReference type="Proteomes" id="UP000734854"/>
    </source>
</evidence>
<keyword evidence="14" id="KW-0732">Signal</keyword>
<dbReference type="PANTHER" id="PTHR43390:SF2">
    <property type="entry name" value="THYLAKOIDAL PROCESSING PEPTIDASE 2, CHLOROPLASTIC-RELATED"/>
    <property type="match status" value="1"/>
</dbReference>
<feature type="active site" evidence="12">
    <location>
        <position position="291"/>
    </location>
</feature>
<dbReference type="GO" id="GO:0004252">
    <property type="term" value="F:serine-type endopeptidase activity"/>
    <property type="evidence" value="ECO:0007669"/>
    <property type="project" value="InterPro"/>
</dbReference>
<dbReference type="GO" id="GO:0009003">
    <property type="term" value="F:signal peptidase activity"/>
    <property type="evidence" value="ECO:0007669"/>
    <property type="project" value="UniProtKB-EC"/>
</dbReference>
<sequence>MAIRVTILFSVFLAQMLATAAAGVRCGGTARLFHDSGRPIALFARPLSGPAPPPRILERRCVARQDSPRDFLSEATQAKDWGTSFAAGLFSVIMPGSWSASGSAMSISSMSARGFKPSSLIPLFQTSRWFPCNEFLAGSRRFDPVDERGTDSSDPPWKEKKITSSGKPPGDSKHCCGSGPRVTLMKELEETYEMSSSEKRSWISRFLSSCSDDAKTLFAAVSVPLLYGSFLAETKFIPSKSMLPTFEIGDRILAEKVSYLFSEPEVTDIIVFRAPAILKEYGFASNDAFIKRVVAVAGDVVEVHGGKLLVNGVIQDEEFILEPLDYEMKPVFVPKGCVFVLGDNRNHSFDSHNWTHNGSLASNSSTLRPGVIYSVSSTFNLRKSDEDFSPLMNSVNIPT</sequence>
<protein>
    <recommendedName>
        <fullName evidence="5">signal peptidase I</fullName>
        <ecNumber evidence="5">3.4.21.89</ecNumber>
    </recommendedName>
</protein>
<dbReference type="InterPro" id="IPR036286">
    <property type="entry name" value="LexA/Signal_pep-like_sf"/>
</dbReference>
<gene>
    <name evidence="16" type="ORF">ZIOFF_059929</name>
</gene>
<dbReference type="AlphaFoldDB" id="A0A8J5KBS0"/>
<keyword evidence="10" id="KW-0809">Transit peptide</keyword>
<dbReference type="Proteomes" id="UP000734854">
    <property type="component" value="Unassembled WGS sequence"/>
</dbReference>
<evidence type="ECO:0000256" key="2">
    <source>
        <dbReference type="ARBA" id="ARBA00004229"/>
    </source>
</evidence>
<keyword evidence="17" id="KW-1185">Reference proteome</keyword>
<dbReference type="EMBL" id="JACMSC010000016">
    <property type="protein sequence ID" value="KAG6483285.1"/>
    <property type="molecule type" value="Genomic_DNA"/>
</dbReference>
<evidence type="ECO:0000256" key="4">
    <source>
        <dbReference type="ARBA" id="ARBA00009370"/>
    </source>
</evidence>
<evidence type="ECO:0000256" key="12">
    <source>
        <dbReference type="PIRSR" id="PIRSR600223-1"/>
    </source>
</evidence>
<keyword evidence="8" id="KW-0645">Protease</keyword>
<keyword evidence="11" id="KW-0472">Membrane</keyword>
<dbReference type="GO" id="GO:0006465">
    <property type="term" value="P:signal peptide processing"/>
    <property type="evidence" value="ECO:0007669"/>
    <property type="project" value="InterPro"/>
</dbReference>